<dbReference type="PROSITE" id="PS50850">
    <property type="entry name" value="MFS"/>
    <property type="match status" value="1"/>
</dbReference>
<feature type="domain" description="Major facilitator superfamily (MFS) profile" evidence="5">
    <location>
        <begin position="27"/>
        <end position="414"/>
    </location>
</feature>
<dbReference type="Proteomes" id="UP000435802">
    <property type="component" value="Unassembled WGS sequence"/>
</dbReference>
<name>A0A6N8SNF5_9HYPH</name>
<dbReference type="SUPFAM" id="SSF103473">
    <property type="entry name" value="MFS general substrate transporter"/>
    <property type="match status" value="1"/>
</dbReference>
<keyword evidence="2 4" id="KW-1133">Transmembrane helix</keyword>
<accession>A0A6N8SNF5</accession>
<keyword evidence="3 4" id="KW-0472">Membrane</keyword>
<comment type="caution">
    <text evidence="6">The sequence shown here is derived from an EMBL/GenBank/DDBJ whole genome shotgun (WGS) entry which is preliminary data.</text>
</comment>
<dbReference type="InterPro" id="IPR050327">
    <property type="entry name" value="Proton-linked_MCT"/>
</dbReference>
<dbReference type="GO" id="GO:0022857">
    <property type="term" value="F:transmembrane transporter activity"/>
    <property type="evidence" value="ECO:0007669"/>
    <property type="project" value="InterPro"/>
</dbReference>
<feature type="transmembrane region" description="Helical" evidence="4">
    <location>
        <begin position="259"/>
        <end position="279"/>
    </location>
</feature>
<protein>
    <submittedName>
        <fullName evidence="6">MFS transporter</fullName>
    </submittedName>
</protein>
<evidence type="ECO:0000313" key="6">
    <source>
        <dbReference type="EMBL" id="MXN49378.1"/>
    </source>
</evidence>
<feature type="transmembrane region" description="Helical" evidence="4">
    <location>
        <begin position="148"/>
        <end position="168"/>
    </location>
</feature>
<gene>
    <name evidence="6" type="ORF">GR138_29725</name>
</gene>
<evidence type="ECO:0000313" key="7">
    <source>
        <dbReference type="Proteomes" id="UP000435802"/>
    </source>
</evidence>
<dbReference type="OrthoDB" id="9796632at2"/>
<feature type="transmembrane region" description="Helical" evidence="4">
    <location>
        <begin position="28"/>
        <end position="52"/>
    </location>
</feature>
<dbReference type="InterPro" id="IPR020846">
    <property type="entry name" value="MFS_dom"/>
</dbReference>
<feature type="transmembrane region" description="Helical" evidence="4">
    <location>
        <begin position="320"/>
        <end position="341"/>
    </location>
</feature>
<dbReference type="PANTHER" id="PTHR11360:SF290">
    <property type="entry name" value="MONOCARBOXYLATE MFS PERMEASE"/>
    <property type="match status" value="1"/>
</dbReference>
<feature type="transmembrane region" description="Helical" evidence="4">
    <location>
        <begin position="64"/>
        <end position="81"/>
    </location>
</feature>
<dbReference type="Gene3D" id="1.20.1250.20">
    <property type="entry name" value="MFS general substrate transporter like domains"/>
    <property type="match status" value="2"/>
</dbReference>
<evidence type="ECO:0000256" key="1">
    <source>
        <dbReference type="ARBA" id="ARBA00022692"/>
    </source>
</evidence>
<feature type="transmembrane region" description="Helical" evidence="4">
    <location>
        <begin position="291"/>
        <end position="314"/>
    </location>
</feature>
<dbReference type="PANTHER" id="PTHR11360">
    <property type="entry name" value="MONOCARBOXYLATE TRANSPORTER"/>
    <property type="match status" value="1"/>
</dbReference>
<dbReference type="RefSeq" id="WP_160862858.1">
    <property type="nucleotide sequence ID" value="NZ_WUMK01000021.1"/>
</dbReference>
<proteinExistence type="predicted"/>
<feature type="transmembrane region" description="Helical" evidence="4">
    <location>
        <begin position="353"/>
        <end position="377"/>
    </location>
</feature>
<dbReference type="AlphaFoldDB" id="A0A6N8SNF5"/>
<sequence length="419" mass="44553">MPLLETKTVAPGGFDPGEIDSGYAWWRLVLTLVIGTVACVGNWSVVVLLPTLQLEFETVRGGASLPYTGTMLGFALGGVVMGRLADRVGIVAPVLIGAFLLSFGYIVAAFTTDIWQFTALSVVIGLGSAAGFAPLISDLSHWFRKHRALAVAFAASGSYLSGAVWPLIIEHFQATQGWRATHVGIGLFVPLVMVPVALLLRRRLQTTNYLQAEAATAAARNELGLKPNALQAILVVAGFACCMAMSMPQVHIVAYCGDLGYGVAVGTQIIALMLGLGVVSRLASGALADRIGAGPMLILGSSMQALALLLYLFFNSETSLYVISSLFGLFQGGIVPMYAVIIRQFLPPREAGVRISLVLMATVLGMACGGLAAGYIFDATGSYRLAFLHGFFWNCVNLVLVSWLVLWPKLRRQRQAAPA</sequence>
<feature type="transmembrane region" description="Helical" evidence="4">
    <location>
        <begin position="229"/>
        <end position="247"/>
    </location>
</feature>
<keyword evidence="7" id="KW-1185">Reference proteome</keyword>
<reference evidence="6 7" key="1">
    <citation type="submission" date="2019-12" db="EMBL/GenBank/DDBJ databases">
        <title>Shinella kummerowiae sp. nov., a symbiotic bacterium isolated from root nodules of the herbal legume Kummerowia stipulacea.</title>
        <authorList>
            <person name="Gao J."/>
        </authorList>
    </citation>
    <scope>NUCLEOTIDE SEQUENCE [LARGE SCALE GENOMIC DNA]</scope>
    <source>
        <strain evidence="6 7">CCBAU 25048</strain>
    </source>
</reference>
<feature type="transmembrane region" description="Helical" evidence="4">
    <location>
        <begin position="88"/>
        <end position="108"/>
    </location>
</feature>
<feature type="transmembrane region" description="Helical" evidence="4">
    <location>
        <begin position="180"/>
        <end position="200"/>
    </location>
</feature>
<feature type="transmembrane region" description="Helical" evidence="4">
    <location>
        <begin position="383"/>
        <end position="406"/>
    </location>
</feature>
<evidence type="ECO:0000256" key="4">
    <source>
        <dbReference type="SAM" id="Phobius"/>
    </source>
</evidence>
<evidence type="ECO:0000256" key="3">
    <source>
        <dbReference type="ARBA" id="ARBA00023136"/>
    </source>
</evidence>
<feature type="transmembrane region" description="Helical" evidence="4">
    <location>
        <begin position="114"/>
        <end position="136"/>
    </location>
</feature>
<organism evidence="6 7">
    <name type="scientific">Shinella kummerowiae</name>
    <dbReference type="NCBI Taxonomy" id="417745"/>
    <lineage>
        <taxon>Bacteria</taxon>
        <taxon>Pseudomonadati</taxon>
        <taxon>Pseudomonadota</taxon>
        <taxon>Alphaproteobacteria</taxon>
        <taxon>Hyphomicrobiales</taxon>
        <taxon>Rhizobiaceae</taxon>
        <taxon>Shinella</taxon>
    </lineage>
</organism>
<dbReference type="InterPro" id="IPR011701">
    <property type="entry name" value="MFS"/>
</dbReference>
<evidence type="ECO:0000259" key="5">
    <source>
        <dbReference type="PROSITE" id="PS50850"/>
    </source>
</evidence>
<dbReference type="Pfam" id="PF07690">
    <property type="entry name" value="MFS_1"/>
    <property type="match status" value="1"/>
</dbReference>
<dbReference type="InterPro" id="IPR036259">
    <property type="entry name" value="MFS_trans_sf"/>
</dbReference>
<keyword evidence="1 4" id="KW-0812">Transmembrane</keyword>
<dbReference type="EMBL" id="WUMK01000021">
    <property type="protein sequence ID" value="MXN49378.1"/>
    <property type="molecule type" value="Genomic_DNA"/>
</dbReference>
<evidence type="ECO:0000256" key="2">
    <source>
        <dbReference type="ARBA" id="ARBA00022989"/>
    </source>
</evidence>